<organism evidence="1">
    <name type="scientific">Lepeophtheirus salmonis</name>
    <name type="common">Salmon louse</name>
    <name type="synonym">Caligus salmonis</name>
    <dbReference type="NCBI Taxonomy" id="72036"/>
    <lineage>
        <taxon>Eukaryota</taxon>
        <taxon>Metazoa</taxon>
        <taxon>Ecdysozoa</taxon>
        <taxon>Arthropoda</taxon>
        <taxon>Crustacea</taxon>
        <taxon>Multicrustacea</taxon>
        <taxon>Hexanauplia</taxon>
        <taxon>Copepoda</taxon>
        <taxon>Siphonostomatoida</taxon>
        <taxon>Caligidae</taxon>
        <taxon>Lepeophtheirus</taxon>
    </lineage>
</organism>
<evidence type="ECO:0000313" key="1">
    <source>
        <dbReference type="EMBL" id="CDW20102.1"/>
    </source>
</evidence>
<sequence>MGRRQNMLNDYQIKHYYSVVFLMEEVCVNIYSKEVLYLTFLLSVLPSDTRLSFLFLPSSPRSIQ</sequence>
<accession>A0A0K2T3D0</accession>
<protein>
    <submittedName>
        <fullName evidence="1">Uncharacterized protein</fullName>
    </submittedName>
</protein>
<reference evidence="1" key="1">
    <citation type="submission" date="2014-05" db="EMBL/GenBank/DDBJ databases">
        <authorList>
            <person name="Chronopoulou M."/>
        </authorList>
    </citation>
    <scope>NUCLEOTIDE SEQUENCE</scope>
    <source>
        <tissue evidence="1">Whole organism</tissue>
    </source>
</reference>
<name>A0A0K2T3D0_LEPSM</name>
<proteinExistence type="predicted"/>
<dbReference type="AlphaFoldDB" id="A0A0K2T3D0"/>
<dbReference type="EMBL" id="HACA01002741">
    <property type="protein sequence ID" value="CDW20102.1"/>
    <property type="molecule type" value="Transcribed_RNA"/>
</dbReference>